<gene>
    <name evidence="1" type="ORF">FX987_02236</name>
</gene>
<organism evidence="1 2">
    <name type="scientific">Vreelandella titanicae</name>
    <dbReference type="NCBI Taxonomy" id="664683"/>
    <lineage>
        <taxon>Bacteria</taxon>
        <taxon>Pseudomonadati</taxon>
        <taxon>Pseudomonadota</taxon>
        <taxon>Gammaproteobacteria</taxon>
        <taxon>Oceanospirillales</taxon>
        <taxon>Halomonadaceae</taxon>
        <taxon>Vreelandella</taxon>
    </lineage>
</organism>
<accession>A0A653VB19</accession>
<proteinExistence type="predicted"/>
<name>A0A653VB19_9GAMM</name>
<dbReference type="Proteomes" id="UP000509761">
    <property type="component" value="Chromosome"/>
</dbReference>
<reference evidence="1 2" key="1">
    <citation type="submission" date="2019-12" db="EMBL/GenBank/DDBJ databases">
        <title>Genome sequencing and assembly of endphytes of Porphyra tenera.</title>
        <authorList>
            <person name="Park J.M."/>
            <person name="Shin R."/>
            <person name="Jo S.H."/>
        </authorList>
    </citation>
    <scope>NUCLEOTIDE SEQUENCE [LARGE SCALE GENOMIC DNA]</scope>
    <source>
        <strain evidence="1 2">GPM3</strain>
    </source>
</reference>
<evidence type="ECO:0000313" key="2">
    <source>
        <dbReference type="Proteomes" id="UP000509761"/>
    </source>
</evidence>
<accession>A0A6N0YY62</accession>
<evidence type="ECO:0000313" key="1">
    <source>
        <dbReference type="EMBL" id="QKS24459.1"/>
    </source>
</evidence>
<sequence>MTTRLIIKTMTVVFALIGFISVLLLCIGFIMDFRSFDQTQGGYEPPYTDFTGQPIRWQELDTTTVGMVHRGYVVDVLINCRSGMMTFDVFGMEIPWRSFSERALVVHKPWDACEDRGFSPRF</sequence>
<dbReference type="AlphaFoldDB" id="A0A653VB19"/>
<protein>
    <submittedName>
        <fullName evidence="1">Uncharacterized protein</fullName>
    </submittedName>
</protein>
<keyword evidence="2" id="KW-1185">Reference proteome</keyword>
<dbReference type="EMBL" id="CP054580">
    <property type="protein sequence ID" value="QKS24459.1"/>
    <property type="molecule type" value="Genomic_DNA"/>
</dbReference>